<accession>A0A4R2NTL8</accession>
<organism evidence="1 2">
    <name type="scientific">Tenacibaculum skagerrakense</name>
    <dbReference type="NCBI Taxonomy" id="186571"/>
    <lineage>
        <taxon>Bacteria</taxon>
        <taxon>Pseudomonadati</taxon>
        <taxon>Bacteroidota</taxon>
        <taxon>Flavobacteriia</taxon>
        <taxon>Flavobacteriales</taxon>
        <taxon>Flavobacteriaceae</taxon>
        <taxon>Tenacibaculum</taxon>
    </lineage>
</organism>
<dbReference type="EMBL" id="SLXM01000005">
    <property type="protein sequence ID" value="TCP24808.1"/>
    <property type="molecule type" value="Genomic_DNA"/>
</dbReference>
<sequence length="240" mass="28707">MENNFLDLIKNGFNDLNWKSIKVVFDVNDGSIGYETIQYITPDNEIQEHWIPFKKIKEVIDFIRESYNSKKNTNEKFNKVEVSLILNENSTVRYYLDEAEELKNKINTENVFFQWLNDNMMNRIFDFEKGNNLLTPNYDEDGDFIDFQSSWDQGIFTFNIVNKEVFHKIQLFKNEESRLLSMPLPDYLVNGILEHHYVTNNELTEVWEPWNTLVIKSPHNSIPYDDWKKYVTYSLEDKIV</sequence>
<evidence type="ECO:0000313" key="1">
    <source>
        <dbReference type="EMBL" id="TCP24808.1"/>
    </source>
</evidence>
<name>A0A4R2NTL8_9FLAO</name>
<gene>
    <name evidence="1" type="ORF">EV195_105239</name>
</gene>
<reference evidence="1 2" key="1">
    <citation type="submission" date="2019-03" db="EMBL/GenBank/DDBJ databases">
        <title>Genomic Encyclopedia of Type Strains, Phase IV (KMG-IV): sequencing the most valuable type-strain genomes for metagenomic binning, comparative biology and taxonomic classification.</title>
        <authorList>
            <person name="Goeker M."/>
        </authorList>
    </citation>
    <scope>NUCLEOTIDE SEQUENCE [LARGE SCALE GENOMIC DNA]</scope>
    <source>
        <strain evidence="1 2">DSM 14836</strain>
    </source>
</reference>
<dbReference type="AlphaFoldDB" id="A0A4R2NTL8"/>
<evidence type="ECO:0000313" key="2">
    <source>
        <dbReference type="Proteomes" id="UP000294564"/>
    </source>
</evidence>
<dbReference type="OrthoDB" id="1241948at2"/>
<keyword evidence="2" id="KW-1185">Reference proteome</keyword>
<dbReference type="Proteomes" id="UP000294564">
    <property type="component" value="Unassembled WGS sequence"/>
</dbReference>
<comment type="caution">
    <text evidence="1">The sequence shown here is derived from an EMBL/GenBank/DDBJ whole genome shotgun (WGS) entry which is preliminary data.</text>
</comment>
<dbReference type="RefSeq" id="WP_132794852.1">
    <property type="nucleotide sequence ID" value="NZ_SLXM01000005.1"/>
</dbReference>
<protein>
    <submittedName>
        <fullName evidence="1">Uncharacterized protein</fullName>
    </submittedName>
</protein>
<proteinExistence type="predicted"/>